<evidence type="ECO:0000313" key="9">
    <source>
        <dbReference type="EMBL" id="KUG17402.1"/>
    </source>
</evidence>
<evidence type="ECO:0000256" key="1">
    <source>
        <dbReference type="ARBA" id="ARBA00004141"/>
    </source>
</evidence>
<dbReference type="InterPro" id="IPR006037">
    <property type="entry name" value="RCK_C"/>
</dbReference>
<proteinExistence type="predicted"/>
<sequence>MAANILFPMDNSILLLSMVIAAMLVLFISNRIRLDLVAIVACLALAWLSLISPLEAISGFASNAVVAMASVMILGYGIERTGVTSRLASTIIKYAGTNEKRIISTVSMTVGLLSSVMQNIGAAALFLPAIRRIGQQTSIPTSHLMMPMGFAAILGGTVTMIGSGPLIVLNDLLRQNGMEPFSMFAVTPVGLPLLIAGVALFALAGSRIFPNKKEKKCQLTVAEIWGIDYAIKTCILPRSSNLSGKTREEASFKIKYDLNLLAIRKNTEVTVAPSRYARLESGQELAFLGSKEDFNDFISASGCVPTENRSRLKSILDSGGFGLAELIVRPKASIIDKTLREIGFRQKFSIEPIVHYSKMRESRSDFYDTPLAAGDTIIAFGSWDTLRLLASHQDLLLLTHPEGEEIRYKKGPLAVMIFIASLALTFTGMPISIALLTGAVAMILAEILTPDEAYHAIDWKSVILIGGLIPFGIAMENTGASRLIASSFVDLLAGAHPIAVMLSLAILTTALSLIISNVAATVLLVPLVLLLSAGIGADPRALALLVAVSSQNSFILPTHQVNALLMDPGGYTIRDYLKAGGVMTVLFICIETTFIYLLI</sequence>
<dbReference type="GO" id="GO:0008324">
    <property type="term" value="F:monoatomic cation transmembrane transporter activity"/>
    <property type="evidence" value="ECO:0007669"/>
    <property type="project" value="InterPro"/>
</dbReference>
<name>A0A0W8F998_9ZZZZ</name>
<dbReference type="PANTHER" id="PTHR43652">
    <property type="entry name" value="BASIC AMINO ACID ANTIPORTER YFCC-RELATED"/>
    <property type="match status" value="1"/>
</dbReference>
<gene>
    <name evidence="9" type="ORF">ASZ90_012917</name>
</gene>
<keyword evidence="4" id="KW-0677">Repeat</keyword>
<evidence type="ECO:0000259" key="8">
    <source>
        <dbReference type="PROSITE" id="PS51202"/>
    </source>
</evidence>
<evidence type="ECO:0000256" key="3">
    <source>
        <dbReference type="ARBA" id="ARBA00022692"/>
    </source>
</evidence>
<dbReference type="Gene3D" id="3.30.70.1450">
    <property type="entry name" value="Regulator of K+ conductance, C-terminal domain"/>
    <property type="match status" value="2"/>
</dbReference>
<comment type="subcellular location">
    <subcellularLocation>
        <location evidence="1">Membrane</location>
        <topology evidence="1">Multi-pass membrane protein</topology>
    </subcellularLocation>
</comment>
<organism evidence="9">
    <name type="scientific">hydrocarbon metagenome</name>
    <dbReference type="NCBI Taxonomy" id="938273"/>
    <lineage>
        <taxon>unclassified sequences</taxon>
        <taxon>metagenomes</taxon>
        <taxon>ecological metagenomes</taxon>
    </lineage>
</organism>
<dbReference type="EMBL" id="LNQE01001444">
    <property type="protein sequence ID" value="KUG17402.1"/>
    <property type="molecule type" value="Genomic_DNA"/>
</dbReference>
<dbReference type="InterPro" id="IPR036721">
    <property type="entry name" value="RCK_C_sf"/>
</dbReference>
<dbReference type="InterPro" id="IPR004680">
    <property type="entry name" value="Cit_transptr-like_dom"/>
</dbReference>
<feature type="transmembrane region" description="Helical" evidence="7">
    <location>
        <begin position="487"/>
        <end position="507"/>
    </location>
</feature>
<feature type="transmembrane region" description="Helical" evidence="7">
    <location>
        <begin position="36"/>
        <end position="54"/>
    </location>
</feature>
<evidence type="ECO:0000256" key="5">
    <source>
        <dbReference type="ARBA" id="ARBA00022989"/>
    </source>
</evidence>
<dbReference type="AlphaFoldDB" id="A0A0W8F998"/>
<dbReference type="GO" id="GO:0005886">
    <property type="term" value="C:plasma membrane"/>
    <property type="evidence" value="ECO:0007669"/>
    <property type="project" value="TreeGrafter"/>
</dbReference>
<feature type="transmembrane region" description="Helical" evidence="7">
    <location>
        <begin position="579"/>
        <end position="598"/>
    </location>
</feature>
<accession>A0A0W8F998</accession>
<protein>
    <submittedName>
        <fullName evidence="9">Sulfur deprivation response regulator</fullName>
    </submittedName>
</protein>
<feature type="domain" description="RCK C-terminal" evidence="8">
    <location>
        <begin position="219"/>
        <end position="303"/>
    </location>
</feature>
<feature type="domain" description="RCK C-terminal" evidence="8">
    <location>
        <begin position="310"/>
        <end position="395"/>
    </location>
</feature>
<keyword evidence="6 7" id="KW-0472">Membrane</keyword>
<dbReference type="PANTHER" id="PTHR43652:SF2">
    <property type="entry name" value="BASIC AMINO ACID ANTIPORTER YFCC-RELATED"/>
    <property type="match status" value="1"/>
</dbReference>
<keyword evidence="5 7" id="KW-1133">Transmembrane helix</keyword>
<keyword evidence="2" id="KW-0813">Transport</keyword>
<feature type="transmembrane region" description="Helical" evidence="7">
    <location>
        <begin position="181"/>
        <end position="205"/>
    </location>
</feature>
<feature type="transmembrane region" description="Helical" evidence="7">
    <location>
        <begin position="413"/>
        <end position="445"/>
    </location>
</feature>
<evidence type="ECO:0000256" key="2">
    <source>
        <dbReference type="ARBA" id="ARBA00022448"/>
    </source>
</evidence>
<reference evidence="9" key="1">
    <citation type="journal article" date="2015" name="Proc. Natl. Acad. Sci. U.S.A.">
        <title>Networks of energetic and metabolic interactions define dynamics in microbial communities.</title>
        <authorList>
            <person name="Embree M."/>
            <person name="Liu J.K."/>
            <person name="Al-Bassam M.M."/>
            <person name="Zengler K."/>
        </authorList>
    </citation>
    <scope>NUCLEOTIDE SEQUENCE</scope>
</reference>
<feature type="transmembrane region" description="Helical" evidence="7">
    <location>
        <begin position="513"/>
        <end position="534"/>
    </location>
</feature>
<keyword evidence="3 7" id="KW-0812">Transmembrane</keyword>
<dbReference type="SUPFAM" id="SSF116726">
    <property type="entry name" value="TrkA C-terminal domain-like"/>
    <property type="match status" value="2"/>
</dbReference>
<feature type="transmembrane region" description="Helical" evidence="7">
    <location>
        <begin position="12"/>
        <end position="29"/>
    </location>
</feature>
<evidence type="ECO:0000256" key="7">
    <source>
        <dbReference type="SAM" id="Phobius"/>
    </source>
</evidence>
<comment type="caution">
    <text evidence="9">The sequence shown here is derived from an EMBL/GenBank/DDBJ whole genome shotgun (WGS) entry which is preliminary data.</text>
</comment>
<feature type="transmembrane region" description="Helical" evidence="7">
    <location>
        <begin position="60"/>
        <end position="78"/>
    </location>
</feature>
<dbReference type="GO" id="GO:0006813">
    <property type="term" value="P:potassium ion transport"/>
    <property type="evidence" value="ECO:0007669"/>
    <property type="project" value="InterPro"/>
</dbReference>
<dbReference type="InterPro" id="IPR051679">
    <property type="entry name" value="DASS-Related_Transporters"/>
</dbReference>
<evidence type="ECO:0000256" key="6">
    <source>
        <dbReference type="ARBA" id="ARBA00023136"/>
    </source>
</evidence>
<evidence type="ECO:0000256" key="4">
    <source>
        <dbReference type="ARBA" id="ARBA00022737"/>
    </source>
</evidence>
<dbReference type="PROSITE" id="PS51202">
    <property type="entry name" value="RCK_C"/>
    <property type="match status" value="2"/>
</dbReference>
<dbReference type="Pfam" id="PF03600">
    <property type="entry name" value="CitMHS"/>
    <property type="match status" value="1"/>
</dbReference>
<dbReference type="Pfam" id="PF02080">
    <property type="entry name" value="TrkA_C"/>
    <property type="match status" value="1"/>
</dbReference>
<feature type="transmembrane region" description="Helical" evidence="7">
    <location>
        <begin position="148"/>
        <end position="169"/>
    </location>
</feature>